<evidence type="ECO:0000313" key="2">
    <source>
        <dbReference type="Proteomes" id="UP000005837"/>
    </source>
</evidence>
<proteinExistence type="predicted"/>
<evidence type="ECO:0000313" key="1">
    <source>
        <dbReference type="EMBL" id="EEG25019.1"/>
    </source>
</evidence>
<dbReference type="Proteomes" id="UP000005837">
    <property type="component" value="Unassembled WGS sequence"/>
</dbReference>
<accession>C0DSJ8</accession>
<gene>
    <name evidence="1" type="ORF">EIKCOROL_00319</name>
</gene>
<dbReference type="HOGENOM" id="CLU_3215598_0_0_4"/>
<sequence length="44" mass="4937">MMILFYISFCYLGLRVSGSLEGYLKIRVALANARQFVAASFSQT</sequence>
<dbReference type="EMBL" id="ACEA01000005">
    <property type="protein sequence ID" value="EEG25019.1"/>
    <property type="molecule type" value="Genomic_DNA"/>
</dbReference>
<reference evidence="1 2" key="1">
    <citation type="submission" date="2009-01" db="EMBL/GenBank/DDBJ databases">
        <authorList>
            <person name="Fulton L."/>
            <person name="Clifton S."/>
            <person name="Chinwalla A.T."/>
            <person name="Mitreva M."/>
            <person name="Sodergren E."/>
            <person name="Weinstock G."/>
            <person name="Clifton S."/>
            <person name="Dooling D.J."/>
            <person name="Fulton B."/>
            <person name="Minx P."/>
            <person name="Pepin K.H."/>
            <person name="Johnson M."/>
            <person name="Bhonagiri V."/>
            <person name="Nash W.E."/>
            <person name="Mardis E.R."/>
            <person name="Wilson R.K."/>
        </authorList>
    </citation>
    <scope>NUCLEOTIDE SEQUENCE [LARGE SCALE GENOMIC DNA]</scope>
    <source>
        <strain evidence="1 2">ATCC 23834</strain>
    </source>
</reference>
<name>C0DSJ8_EIKCO</name>
<comment type="caution">
    <text evidence="1">The sequence shown here is derived from an EMBL/GenBank/DDBJ whole genome shotgun (WGS) entry which is preliminary data.</text>
</comment>
<organism evidence="1 2">
    <name type="scientific">Eikenella corrodens ATCC 23834</name>
    <dbReference type="NCBI Taxonomy" id="546274"/>
    <lineage>
        <taxon>Bacteria</taxon>
        <taxon>Pseudomonadati</taxon>
        <taxon>Pseudomonadota</taxon>
        <taxon>Betaproteobacteria</taxon>
        <taxon>Neisseriales</taxon>
        <taxon>Neisseriaceae</taxon>
        <taxon>Eikenella</taxon>
    </lineage>
</organism>
<protein>
    <submittedName>
        <fullName evidence="1">Uncharacterized protein</fullName>
    </submittedName>
</protein>
<dbReference type="AlphaFoldDB" id="C0DSJ8"/>